<dbReference type="PANTHER" id="PTHR37423">
    <property type="entry name" value="SOLUBLE LYTIC MUREIN TRANSGLYCOSYLASE-RELATED"/>
    <property type="match status" value="1"/>
</dbReference>
<dbReference type="Gene3D" id="1.25.20.10">
    <property type="entry name" value="Bacterial muramidases"/>
    <property type="match status" value="1"/>
</dbReference>
<dbReference type="Pfam" id="PF01464">
    <property type="entry name" value="SLT"/>
    <property type="match status" value="1"/>
</dbReference>
<evidence type="ECO:0000259" key="5">
    <source>
        <dbReference type="Pfam" id="PF01464"/>
    </source>
</evidence>
<dbReference type="Gene3D" id="1.10.530.10">
    <property type="match status" value="1"/>
</dbReference>
<evidence type="ECO:0000256" key="3">
    <source>
        <dbReference type="ARBA" id="ARBA00022729"/>
    </source>
</evidence>
<proteinExistence type="inferred from homology"/>
<dbReference type="InterPro" id="IPR023346">
    <property type="entry name" value="Lysozyme-like_dom_sf"/>
</dbReference>
<dbReference type="CDD" id="cd13401">
    <property type="entry name" value="Slt70-like"/>
    <property type="match status" value="1"/>
</dbReference>
<feature type="domain" description="Transglycosylase SLT" evidence="5">
    <location>
        <begin position="490"/>
        <end position="595"/>
    </location>
</feature>
<keyword evidence="7" id="KW-1185">Reference proteome</keyword>
<feature type="region of interest" description="Disordered" evidence="4">
    <location>
        <begin position="633"/>
        <end position="720"/>
    </location>
</feature>
<evidence type="ECO:0000313" key="6">
    <source>
        <dbReference type="EMBL" id="TXB66391.1"/>
    </source>
</evidence>
<dbReference type="SUPFAM" id="SSF53955">
    <property type="entry name" value="Lysozyme-like"/>
    <property type="match status" value="1"/>
</dbReference>
<evidence type="ECO:0000313" key="7">
    <source>
        <dbReference type="Proteomes" id="UP000321562"/>
    </source>
</evidence>
<organism evidence="6 7">
    <name type="scientific">Paracoccus aurantiacus</name>
    <dbReference type="NCBI Taxonomy" id="2599412"/>
    <lineage>
        <taxon>Bacteria</taxon>
        <taxon>Pseudomonadati</taxon>
        <taxon>Pseudomonadota</taxon>
        <taxon>Alphaproteobacteria</taxon>
        <taxon>Rhodobacterales</taxon>
        <taxon>Paracoccaceae</taxon>
        <taxon>Paracoccus</taxon>
    </lineage>
</organism>
<dbReference type="GO" id="GO:0004553">
    <property type="term" value="F:hydrolase activity, hydrolyzing O-glycosyl compounds"/>
    <property type="evidence" value="ECO:0007669"/>
    <property type="project" value="InterPro"/>
</dbReference>
<dbReference type="Proteomes" id="UP000321562">
    <property type="component" value="Unassembled WGS sequence"/>
</dbReference>
<dbReference type="OrthoDB" id="9815002at2"/>
<feature type="compositionally biased region" description="Low complexity" evidence="4">
    <location>
        <begin position="709"/>
        <end position="720"/>
    </location>
</feature>
<dbReference type="InterPro" id="IPR008939">
    <property type="entry name" value="Lytic_TGlycosylase_superhlx_U"/>
</dbReference>
<name>A0A5C6RVK6_9RHOB</name>
<dbReference type="SUPFAM" id="SSF48435">
    <property type="entry name" value="Bacterial muramidases"/>
    <property type="match status" value="1"/>
</dbReference>
<protein>
    <submittedName>
        <fullName evidence="6">Lytic transglycosylase domain-containing protein</fullName>
    </submittedName>
</protein>
<feature type="compositionally biased region" description="Low complexity" evidence="4">
    <location>
        <begin position="680"/>
        <end position="701"/>
    </location>
</feature>
<gene>
    <name evidence="6" type="ORF">FQV27_15880</name>
</gene>
<dbReference type="PANTHER" id="PTHR37423:SF2">
    <property type="entry name" value="MEMBRANE-BOUND LYTIC MUREIN TRANSGLYCOSYLASE C"/>
    <property type="match status" value="1"/>
</dbReference>
<dbReference type="AlphaFoldDB" id="A0A5C6RVK6"/>
<comment type="similarity">
    <text evidence="1">Belongs to the transglycosylase Slt family.</text>
</comment>
<reference evidence="6 7" key="1">
    <citation type="submission" date="2019-08" db="EMBL/GenBank/DDBJ databases">
        <authorList>
            <person name="Ye J."/>
        </authorList>
    </citation>
    <scope>NUCLEOTIDE SEQUENCE [LARGE SCALE GENOMIC DNA]</scope>
    <source>
        <strain evidence="6 7">TK008</strain>
    </source>
</reference>
<evidence type="ECO:0000256" key="4">
    <source>
        <dbReference type="SAM" id="MobiDB-lite"/>
    </source>
</evidence>
<keyword evidence="3" id="KW-0732">Signal</keyword>
<evidence type="ECO:0000256" key="1">
    <source>
        <dbReference type="ARBA" id="ARBA00007734"/>
    </source>
</evidence>
<accession>A0A5C6RVK6</accession>
<comment type="caution">
    <text evidence="6">The sequence shown here is derived from an EMBL/GenBank/DDBJ whole genome shotgun (WGS) entry which is preliminary data.</text>
</comment>
<comment type="similarity">
    <text evidence="2">Belongs to the virb1 family.</text>
</comment>
<evidence type="ECO:0000256" key="2">
    <source>
        <dbReference type="ARBA" id="ARBA00009387"/>
    </source>
</evidence>
<dbReference type="GO" id="GO:0042597">
    <property type="term" value="C:periplasmic space"/>
    <property type="evidence" value="ECO:0007669"/>
    <property type="project" value="InterPro"/>
</dbReference>
<sequence length="720" mass="77435">MYPFRDIILAGLFAVAAALPARSESLPDMATALTAAGAKNWTAANDAAAKSGPLAERLVSWHELRAGRGSFADYLTFARDHADWPGMELLYKRGEATISATTPAQDVIDWFAGHEPQTGAGASALVAALKARDPDAARTEAQRIWTSLPMSAAEETAFLAANGADLANLADARVFMLLDQFEWQAAQQGLSRMTDAARPLAEARIATQARRGGADALILALPEAQRDDAGLAMDRFRWRVQAKMGDLAEELMLERSTSAEALRRPDVWADARADYARAHLRDGEWAKAEAIAAPHFLSPGSEAFADLEFLAGYAALRGGVADRALQHFIHLADGTKGVVSQARAFYWQGRANEAAGKADAARTAFEAGAKLQSTYYGQLAAERIGAPPDPALSVPGRADAALPQWRRSALLENEVFQAGIFAFAAGQPDLGQRFLLHLSESATPEDIARMARVTLEMRYPWHALRLAKRAAAQGAVFPAAYFPLTGLEHEKLDLPAELVMSISRQESEFNHTVSSHVGALGLMQLMPATAQQMAEKTGLHYDRARLTEDPFYNARLGTAYLNTLRERFGPSSALVAAGYNAGPGRSRQWTERFGDIRTETDPVDWVEMIPFDETRNYVMRVTEALPIYRARIAGHPVPPTPTKDLTGDGYVPPPPKPRQTLAEVLTRSNPPPQQGDPLSAAAAAFAETEALAPAPVSAAPVGTRPAPRPDAAASANPAGG</sequence>
<dbReference type="InterPro" id="IPR008258">
    <property type="entry name" value="Transglycosylase_SLT_dom_1"/>
</dbReference>
<dbReference type="EMBL" id="VOPL01000008">
    <property type="protein sequence ID" value="TXB66391.1"/>
    <property type="molecule type" value="Genomic_DNA"/>
</dbReference>